<feature type="domain" description="HTH araC/xylS-type" evidence="6">
    <location>
        <begin position="289"/>
        <end position="387"/>
    </location>
</feature>
<dbReference type="PRINTS" id="PR00032">
    <property type="entry name" value="HTHARAC"/>
</dbReference>
<organism evidence="8 9">
    <name type="scientific">Cohnella soli</name>
    <dbReference type="NCBI Taxonomy" id="425005"/>
    <lineage>
        <taxon>Bacteria</taxon>
        <taxon>Bacillati</taxon>
        <taxon>Bacillota</taxon>
        <taxon>Bacilli</taxon>
        <taxon>Bacillales</taxon>
        <taxon>Paenibacillaceae</taxon>
        <taxon>Cohnella</taxon>
    </lineage>
</organism>
<evidence type="ECO:0000259" key="6">
    <source>
        <dbReference type="PROSITE" id="PS01124"/>
    </source>
</evidence>
<feature type="modified residue" description="4-aspartylphosphate" evidence="4">
    <location>
        <position position="53"/>
    </location>
</feature>
<dbReference type="InterPro" id="IPR011006">
    <property type="entry name" value="CheY-like_superfamily"/>
</dbReference>
<dbReference type="Pfam" id="PF00072">
    <property type="entry name" value="Response_reg"/>
    <property type="match status" value="1"/>
</dbReference>
<dbReference type="SUPFAM" id="SSF46689">
    <property type="entry name" value="Homeodomain-like"/>
    <property type="match status" value="2"/>
</dbReference>
<dbReference type="PROSITE" id="PS00041">
    <property type="entry name" value="HTH_ARAC_FAMILY_1"/>
    <property type="match status" value="1"/>
</dbReference>
<dbReference type="PROSITE" id="PS01124">
    <property type="entry name" value="HTH_ARAC_FAMILY_2"/>
    <property type="match status" value="1"/>
</dbReference>
<reference evidence="9" key="1">
    <citation type="journal article" date="2019" name="Int. J. Syst. Evol. Microbiol.">
        <title>The Global Catalogue of Microorganisms (GCM) 10K type strain sequencing project: providing services to taxonomists for standard genome sequencing and annotation.</title>
        <authorList>
            <consortium name="The Broad Institute Genomics Platform"/>
            <consortium name="The Broad Institute Genome Sequencing Center for Infectious Disease"/>
            <person name="Wu L."/>
            <person name="Ma J."/>
        </authorList>
    </citation>
    <scope>NUCLEOTIDE SEQUENCE [LARGE SCALE GENOMIC DNA]</scope>
    <source>
        <strain evidence="9">CGMCC 1.18575</strain>
    </source>
</reference>
<evidence type="ECO:0000256" key="1">
    <source>
        <dbReference type="ARBA" id="ARBA00023015"/>
    </source>
</evidence>
<dbReference type="InterPro" id="IPR001789">
    <property type="entry name" value="Sig_transdc_resp-reg_receiver"/>
</dbReference>
<dbReference type="InterPro" id="IPR018062">
    <property type="entry name" value="HTH_AraC-typ_CS"/>
</dbReference>
<dbReference type="CDD" id="cd17536">
    <property type="entry name" value="REC_YesN-like"/>
    <property type="match status" value="1"/>
</dbReference>
<proteinExistence type="predicted"/>
<keyword evidence="5" id="KW-0175">Coiled coil</keyword>
<sequence>MNILIVDDEIHIREGLKRTIESSLLSMKVWTAESGEQALDTLRETSIDIVIADIMMNGMTGLELIAAGKALYKRIHWIVLSAHSDFQFAQEAIRQGARDYLLKPIGKPKLIELLARLSEEIKQEEALLSGEKLLARNLHLLREAVFQRFANGLDIGSLDLSQLAERYADFHLIMIELHEHKEASLYHFISENIMTEMVAAKEQGFVFSLDGRTIVGLLATKEKSEAFVSELKMMLDRCLKCGFDIQSSKPMNDLRDIPAVIRGMRSPSAARGAEDEGRHAEESPTSVIPIAIQYIQEHYREELSLEKVAAAVYLNAAYFSQLFKTKTGQGYKEYVTRLRMDKAAELLRHTQLKVTEVAYRAGFQDIRHFTQVFRKTYQTTPTEYRQQHQQGEA</sequence>
<dbReference type="SMART" id="SM00342">
    <property type="entry name" value="HTH_ARAC"/>
    <property type="match status" value="1"/>
</dbReference>
<dbReference type="RefSeq" id="WP_378140152.1">
    <property type="nucleotide sequence ID" value="NZ_JBHSMI010000067.1"/>
</dbReference>
<dbReference type="Proteomes" id="UP001596113">
    <property type="component" value="Unassembled WGS sequence"/>
</dbReference>
<feature type="domain" description="Response regulatory" evidence="7">
    <location>
        <begin position="2"/>
        <end position="118"/>
    </location>
</feature>
<keyword evidence="2" id="KW-0238">DNA-binding</keyword>
<dbReference type="InterPro" id="IPR009057">
    <property type="entry name" value="Homeodomain-like_sf"/>
</dbReference>
<dbReference type="EMBL" id="JBHSMI010000067">
    <property type="protein sequence ID" value="MFC5407466.1"/>
    <property type="molecule type" value="Genomic_DNA"/>
</dbReference>
<dbReference type="Gene3D" id="1.10.10.60">
    <property type="entry name" value="Homeodomain-like"/>
    <property type="match status" value="2"/>
</dbReference>
<keyword evidence="3" id="KW-0804">Transcription</keyword>
<accession>A0ABW0I1R6</accession>
<evidence type="ECO:0000256" key="3">
    <source>
        <dbReference type="ARBA" id="ARBA00023163"/>
    </source>
</evidence>
<dbReference type="InterPro" id="IPR020449">
    <property type="entry name" value="Tscrpt_reg_AraC-type_HTH"/>
</dbReference>
<name>A0ABW0I1R6_9BACL</name>
<feature type="coiled-coil region" evidence="5">
    <location>
        <begin position="107"/>
        <end position="134"/>
    </location>
</feature>
<keyword evidence="1" id="KW-0805">Transcription regulation</keyword>
<dbReference type="Pfam" id="PF12833">
    <property type="entry name" value="HTH_18"/>
    <property type="match status" value="1"/>
</dbReference>
<evidence type="ECO:0000259" key="7">
    <source>
        <dbReference type="PROSITE" id="PS50110"/>
    </source>
</evidence>
<evidence type="ECO:0000256" key="5">
    <source>
        <dbReference type="SAM" id="Coils"/>
    </source>
</evidence>
<keyword evidence="9" id="KW-1185">Reference proteome</keyword>
<evidence type="ECO:0000313" key="8">
    <source>
        <dbReference type="EMBL" id="MFC5407466.1"/>
    </source>
</evidence>
<keyword evidence="4" id="KW-0597">Phosphoprotein</keyword>
<dbReference type="InterPro" id="IPR018060">
    <property type="entry name" value="HTH_AraC"/>
</dbReference>
<dbReference type="PANTHER" id="PTHR43280:SF28">
    <property type="entry name" value="HTH-TYPE TRANSCRIPTIONAL ACTIVATOR RHAS"/>
    <property type="match status" value="1"/>
</dbReference>
<dbReference type="Gene3D" id="3.40.50.2300">
    <property type="match status" value="1"/>
</dbReference>
<dbReference type="SUPFAM" id="SSF52172">
    <property type="entry name" value="CheY-like"/>
    <property type="match status" value="1"/>
</dbReference>
<evidence type="ECO:0000256" key="4">
    <source>
        <dbReference type="PROSITE-ProRule" id="PRU00169"/>
    </source>
</evidence>
<dbReference type="SMART" id="SM00448">
    <property type="entry name" value="REC"/>
    <property type="match status" value="1"/>
</dbReference>
<evidence type="ECO:0000256" key="2">
    <source>
        <dbReference type="ARBA" id="ARBA00023125"/>
    </source>
</evidence>
<dbReference type="PANTHER" id="PTHR43280">
    <property type="entry name" value="ARAC-FAMILY TRANSCRIPTIONAL REGULATOR"/>
    <property type="match status" value="1"/>
</dbReference>
<comment type="caution">
    <text evidence="8">The sequence shown here is derived from an EMBL/GenBank/DDBJ whole genome shotgun (WGS) entry which is preliminary data.</text>
</comment>
<evidence type="ECO:0000313" key="9">
    <source>
        <dbReference type="Proteomes" id="UP001596113"/>
    </source>
</evidence>
<gene>
    <name evidence="8" type="ORF">ACFPOF_32445</name>
</gene>
<dbReference type="PROSITE" id="PS50110">
    <property type="entry name" value="RESPONSE_REGULATORY"/>
    <property type="match status" value="1"/>
</dbReference>
<protein>
    <submittedName>
        <fullName evidence="8">Response regulator</fullName>
    </submittedName>
</protein>